<evidence type="ECO:0000313" key="1">
    <source>
        <dbReference type="EMBL" id="RNA07286.1"/>
    </source>
</evidence>
<evidence type="ECO:0000313" key="2">
    <source>
        <dbReference type="Proteomes" id="UP000276133"/>
    </source>
</evidence>
<name>A0A3M7Q795_BRAPC</name>
<accession>A0A3M7Q795</accession>
<gene>
    <name evidence="1" type="ORF">BpHYR1_033792</name>
</gene>
<organism evidence="1 2">
    <name type="scientific">Brachionus plicatilis</name>
    <name type="common">Marine rotifer</name>
    <name type="synonym">Brachionus muelleri</name>
    <dbReference type="NCBI Taxonomy" id="10195"/>
    <lineage>
        <taxon>Eukaryota</taxon>
        <taxon>Metazoa</taxon>
        <taxon>Spiralia</taxon>
        <taxon>Gnathifera</taxon>
        <taxon>Rotifera</taxon>
        <taxon>Eurotatoria</taxon>
        <taxon>Monogononta</taxon>
        <taxon>Pseudotrocha</taxon>
        <taxon>Ploima</taxon>
        <taxon>Brachionidae</taxon>
        <taxon>Brachionus</taxon>
    </lineage>
</organism>
<proteinExistence type="predicted"/>
<dbReference type="EMBL" id="REGN01007101">
    <property type="protein sequence ID" value="RNA07286.1"/>
    <property type="molecule type" value="Genomic_DNA"/>
</dbReference>
<comment type="caution">
    <text evidence="1">The sequence shown here is derived from an EMBL/GenBank/DDBJ whole genome shotgun (WGS) entry which is preliminary data.</text>
</comment>
<dbReference type="AlphaFoldDB" id="A0A3M7Q795"/>
<dbReference type="Proteomes" id="UP000276133">
    <property type="component" value="Unassembled WGS sequence"/>
</dbReference>
<sequence length="137" mass="16345">MNAPKPLFSSFVELIVCLIAFRERAKFIGNLIRPIVLSFGLDMVRRNKVYVDLCEDKYLMNLKKLRFNYLRKLDGLLVDLKDFQIAKINRIFSKDIRKVFEHSPEGPSKLTGFYSLFRRLFVFTRILLFFFSKNMKY</sequence>
<protein>
    <submittedName>
        <fullName evidence="1">Uncharacterized protein</fullName>
    </submittedName>
</protein>
<reference evidence="1 2" key="1">
    <citation type="journal article" date="2018" name="Sci. Rep.">
        <title>Genomic signatures of local adaptation to the degree of environmental predictability in rotifers.</title>
        <authorList>
            <person name="Franch-Gras L."/>
            <person name="Hahn C."/>
            <person name="Garcia-Roger E.M."/>
            <person name="Carmona M.J."/>
            <person name="Serra M."/>
            <person name="Gomez A."/>
        </authorList>
    </citation>
    <scope>NUCLEOTIDE SEQUENCE [LARGE SCALE GENOMIC DNA]</scope>
    <source>
        <strain evidence="1">HYR1</strain>
    </source>
</reference>
<keyword evidence="2" id="KW-1185">Reference proteome</keyword>